<reference evidence="1 2" key="1">
    <citation type="submission" date="2020-10" db="EMBL/GenBank/DDBJ databases">
        <title>Sequencing the genomes of 1000 actinobacteria strains.</title>
        <authorList>
            <person name="Klenk H.-P."/>
        </authorList>
    </citation>
    <scope>NUCLEOTIDE SEQUENCE [LARGE SCALE GENOMIC DNA]</scope>
    <source>
        <strain evidence="1 2">DSM 46661</strain>
    </source>
</reference>
<keyword evidence="2" id="KW-1185">Reference proteome</keyword>
<dbReference type="EMBL" id="JADBEJ010000005">
    <property type="protein sequence ID" value="MBE1580322.1"/>
    <property type="molecule type" value="Genomic_DNA"/>
</dbReference>
<evidence type="ECO:0000313" key="2">
    <source>
        <dbReference type="Proteomes" id="UP000656548"/>
    </source>
</evidence>
<sequence>MNDVAEPYMVHDPREMAGQLINGNWIVARWEHLGEDEDLDHWTAVLRSHCEELDVDPYVINIPRKSLTIVFNGALPAPTFEQLEKSIAAIEYHRFVEREIGPRPLTS</sequence>
<evidence type="ECO:0000313" key="1">
    <source>
        <dbReference type="EMBL" id="MBE1580322.1"/>
    </source>
</evidence>
<dbReference type="RefSeq" id="WP_192746675.1">
    <property type="nucleotide sequence ID" value="NZ_CP102415.1"/>
</dbReference>
<name>A0ABR9LIG4_9PSEU</name>
<organism evidence="1 2">
    <name type="scientific">Amycolatopsis roodepoortensis</name>
    <dbReference type="NCBI Taxonomy" id="700274"/>
    <lineage>
        <taxon>Bacteria</taxon>
        <taxon>Bacillati</taxon>
        <taxon>Actinomycetota</taxon>
        <taxon>Actinomycetes</taxon>
        <taxon>Pseudonocardiales</taxon>
        <taxon>Pseudonocardiaceae</taxon>
        <taxon>Amycolatopsis</taxon>
    </lineage>
</organism>
<protein>
    <submittedName>
        <fullName evidence="1">Uncharacterized protein</fullName>
    </submittedName>
</protein>
<proteinExistence type="predicted"/>
<dbReference type="Proteomes" id="UP000656548">
    <property type="component" value="Unassembled WGS sequence"/>
</dbReference>
<comment type="caution">
    <text evidence="1">The sequence shown here is derived from an EMBL/GenBank/DDBJ whole genome shotgun (WGS) entry which is preliminary data.</text>
</comment>
<gene>
    <name evidence="1" type="ORF">H4W30_007382</name>
</gene>
<accession>A0ABR9LIG4</accession>